<dbReference type="EMBL" id="CAJNIZ010017602">
    <property type="protein sequence ID" value="CAE7400381.1"/>
    <property type="molecule type" value="Genomic_DNA"/>
</dbReference>
<feature type="non-terminal residue" evidence="1">
    <location>
        <position position="1"/>
    </location>
</feature>
<reference evidence="1" key="1">
    <citation type="submission" date="2021-02" db="EMBL/GenBank/DDBJ databases">
        <authorList>
            <person name="Dougan E. K."/>
            <person name="Rhodes N."/>
            <person name="Thang M."/>
            <person name="Chan C."/>
        </authorList>
    </citation>
    <scope>NUCLEOTIDE SEQUENCE</scope>
</reference>
<gene>
    <name evidence="1" type="ORF">SPIL2461_LOCUS9871</name>
</gene>
<organism evidence="1 2">
    <name type="scientific">Symbiodinium pilosum</name>
    <name type="common">Dinoflagellate</name>
    <dbReference type="NCBI Taxonomy" id="2952"/>
    <lineage>
        <taxon>Eukaryota</taxon>
        <taxon>Sar</taxon>
        <taxon>Alveolata</taxon>
        <taxon>Dinophyceae</taxon>
        <taxon>Suessiales</taxon>
        <taxon>Symbiodiniaceae</taxon>
        <taxon>Symbiodinium</taxon>
    </lineage>
</organism>
<comment type="caution">
    <text evidence="1">The sequence shown here is derived from an EMBL/GenBank/DDBJ whole genome shotgun (WGS) entry which is preliminary data.</text>
</comment>
<evidence type="ECO:0000313" key="1">
    <source>
        <dbReference type="EMBL" id="CAE7400381.1"/>
    </source>
</evidence>
<proteinExistence type="predicted"/>
<name>A0A812QRV0_SYMPI</name>
<dbReference type="AlphaFoldDB" id="A0A812QRV0"/>
<evidence type="ECO:0000313" key="2">
    <source>
        <dbReference type="Proteomes" id="UP000649617"/>
    </source>
</evidence>
<sequence>MTRGADNWQATAAQGEICESEEWARHEAVELLQAARQLLEDEELQENLAGVDDLCGGVLSGWQPPWLEQGVTGMDFNENMLHDSATPVQRWAAALEDVIQQLWQNATK</sequence>
<dbReference type="Proteomes" id="UP000649617">
    <property type="component" value="Unassembled WGS sequence"/>
</dbReference>
<dbReference type="OrthoDB" id="441882at2759"/>
<protein>
    <submittedName>
        <fullName evidence="1">Uncharacterized protein</fullName>
    </submittedName>
</protein>
<keyword evidence="2" id="KW-1185">Reference proteome</keyword>
<accession>A0A812QRV0</accession>